<gene>
    <name evidence="3" type="ORF">L1785_21925</name>
</gene>
<evidence type="ECO:0000313" key="3">
    <source>
        <dbReference type="EMBL" id="MCF4123625.1"/>
    </source>
</evidence>
<protein>
    <submittedName>
        <fullName evidence="3">PAS and ANTAR domain-containing protein</fullName>
    </submittedName>
</protein>
<organism evidence="3 4">
    <name type="scientific">Antribacter soli</name>
    <dbReference type="NCBI Taxonomy" id="2910976"/>
    <lineage>
        <taxon>Bacteria</taxon>
        <taxon>Bacillati</taxon>
        <taxon>Actinomycetota</taxon>
        <taxon>Actinomycetes</taxon>
        <taxon>Micrococcales</taxon>
        <taxon>Promicromonosporaceae</taxon>
        <taxon>Antribacter</taxon>
    </lineage>
</organism>
<feature type="domain" description="ANTAR" evidence="2">
    <location>
        <begin position="150"/>
        <end position="212"/>
    </location>
</feature>
<dbReference type="Pfam" id="PF03861">
    <property type="entry name" value="ANTAR"/>
    <property type="match status" value="1"/>
</dbReference>
<dbReference type="AlphaFoldDB" id="A0AA41QHL5"/>
<proteinExistence type="predicted"/>
<dbReference type="Proteomes" id="UP001165405">
    <property type="component" value="Unassembled WGS sequence"/>
</dbReference>
<dbReference type="Gene3D" id="3.30.450.20">
    <property type="entry name" value="PAS domain"/>
    <property type="match status" value="1"/>
</dbReference>
<dbReference type="Gene3D" id="1.10.10.10">
    <property type="entry name" value="Winged helix-like DNA-binding domain superfamily/Winged helix DNA-binding domain"/>
    <property type="match status" value="1"/>
</dbReference>
<dbReference type="InterPro" id="IPR005561">
    <property type="entry name" value="ANTAR"/>
</dbReference>
<reference evidence="3" key="1">
    <citation type="submission" date="2022-01" db="EMBL/GenBank/DDBJ databases">
        <title>Antribacter sp. nov., isolated from Guizhou of China.</title>
        <authorList>
            <person name="Chengliang C."/>
            <person name="Ya Z."/>
        </authorList>
    </citation>
    <scope>NUCLEOTIDE SEQUENCE</scope>
    <source>
        <strain evidence="3">KLBMP 9083</strain>
    </source>
</reference>
<evidence type="ECO:0000259" key="2">
    <source>
        <dbReference type="PROSITE" id="PS50921"/>
    </source>
</evidence>
<dbReference type="InterPro" id="IPR035965">
    <property type="entry name" value="PAS-like_dom_sf"/>
</dbReference>
<dbReference type="GO" id="GO:0003723">
    <property type="term" value="F:RNA binding"/>
    <property type="evidence" value="ECO:0007669"/>
    <property type="project" value="InterPro"/>
</dbReference>
<dbReference type="InterPro" id="IPR036388">
    <property type="entry name" value="WH-like_DNA-bd_sf"/>
</dbReference>
<dbReference type="EMBL" id="JAKGSG010000065">
    <property type="protein sequence ID" value="MCF4123625.1"/>
    <property type="molecule type" value="Genomic_DNA"/>
</dbReference>
<evidence type="ECO:0000256" key="1">
    <source>
        <dbReference type="SAM" id="MobiDB-lite"/>
    </source>
</evidence>
<dbReference type="SUPFAM" id="SSF55785">
    <property type="entry name" value="PYP-like sensor domain (PAS domain)"/>
    <property type="match status" value="1"/>
</dbReference>
<name>A0AA41QHL5_9MICO</name>
<feature type="region of interest" description="Disordered" evidence="1">
    <location>
        <begin position="1"/>
        <end position="20"/>
    </location>
</feature>
<sequence>MTTISHRAGPDSSSAPLETEPVHPAVTAADLSEALGLGANLLVGRYRVELGTGSWWWSDEVYAMHGWEPGEVEPGLDALRSRKHPDDRSRVVRAATEALRVGRPFACGHRIVDGHGRARSIVVTGQGRRDPNGRSAEIAGYVVDVSPIQREVLGREADRAVTRAFVNQAVVEQAKGAIMAVRGVDEEKATRLLVEAASAASVPVRLAAAQVADALTAAGGMDAAAEDALVSAFAAIHPVDRPRGHDPLLTRRRRRRRDDVD</sequence>
<dbReference type="PROSITE" id="PS50921">
    <property type="entry name" value="ANTAR"/>
    <property type="match status" value="1"/>
</dbReference>
<keyword evidence="4" id="KW-1185">Reference proteome</keyword>
<dbReference type="Pfam" id="PF08447">
    <property type="entry name" value="PAS_3"/>
    <property type="match status" value="1"/>
</dbReference>
<dbReference type="InterPro" id="IPR013655">
    <property type="entry name" value="PAS_fold_3"/>
</dbReference>
<dbReference type="RefSeq" id="WP_236091376.1">
    <property type="nucleotide sequence ID" value="NZ_JAKGSG010000065.1"/>
</dbReference>
<accession>A0AA41QHL5</accession>
<evidence type="ECO:0000313" key="4">
    <source>
        <dbReference type="Proteomes" id="UP001165405"/>
    </source>
</evidence>
<dbReference type="SMART" id="SM01012">
    <property type="entry name" value="ANTAR"/>
    <property type="match status" value="1"/>
</dbReference>
<feature type="compositionally biased region" description="Polar residues" evidence="1">
    <location>
        <begin position="1"/>
        <end position="16"/>
    </location>
</feature>
<comment type="caution">
    <text evidence="3">The sequence shown here is derived from an EMBL/GenBank/DDBJ whole genome shotgun (WGS) entry which is preliminary data.</text>
</comment>